<evidence type="ECO:0000313" key="4">
    <source>
        <dbReference type="EMBL" id="GLK88107.1"/>
    </source>
</evidence>
<evidence type="ECO:0000259" key="3">
    <source>
        <dbReference type="Pfam" id="PF13439"/>
    </source>
</evidence>
<dbReference type="GO" id="GO:0009103">
    <property type="term" value="P:lipopolysaccharide biosynthetic process"/>
    <property type="evidence" value="ECO:0007669"/>
    <property type="project" value="TreeGrafter"/>
</dbReference>
<gene>
    <name evidence="4" type="ORF">GCM10017655_11690</name>
</gene>
<protein>
    <submittedName>
        <fullName evidence="4">Glycosyl transferase family 1</fullName>
    </submittedName>
</protein>
<feature type="domain" description="Glycosyltransferase subfamily 4-like N-terminal" evidence="3">
    <location>
        <begin position="28"/>
        <end position="187"/>
    </location>
</feature>
<dbReference type="Pfam" id="PF13439">
    <property type="entry name" value="Glyco_transf_4"/>
    <property type="match status" value="1"/>
</dbReference>
<dbReference type="RefSeq" id="WP_271194331.1">
    <property type="nucleotide sequence ID" value="NZ_BSFN01000002.1"/>
</dbReference>
<dbReference type="Proteomes" id="UP001143328">
    <property type="component" value="Unassembled WGS sequence"/>
</dbReference>
<dbReference type="InterPro" id="IPR028098">
    <property type="entry name" value="Glyco_trans_4-like_N"/>
</dbReference>
<evidence type="ECO:0000256" key="1">
    <source>
        <dbReference type="ARBA" id="ARBA00022679"/>
    </source>
</evidence>
<feature type="domain" description="Glycosyl transferase family 1" evidence="2">
    <location>
        <begin position="210"/>
        <end position="327"/>
    </location>
</feature>
<dbReference type="AlphaFoldDB" id="A0A9W6NET5"/>
<accession>A0A9W6NET5</accession>
<dbReference type="Gene3D" id="3.40.50.2000">
    <property type="entry name" value="Glycogen Phosphorylase B"/>
    <property type="match status" value="2"/>
</dbReference>
<sequence length="380" mass="41786">MATAAVTCLPQPASKIGIDGDALRKPLSGVGQYVFNLCKELDRLLPSASFFVYTRLAPENVALPSERWVVRQEPHSLARKIPSFAWLKTRGAALARRDNLDVFWAGRTIHPGKKVARRIVVTVHDLNHRLVPKTMEWATRLSHILWFDRDVRSADAIFTNSQGTSDRLQHWVGRSADLVIHPGVRPDFHPMDAGDREIAEQALAPRGIRPPYLLAVSTLEPRKNIGILVSAFVKLKEAGLLHDHQLVLVGAKGWQNKELAQKISDNAALGIVLPGYVPDELMPAVFALADVLVMPSLYEGFGMPVLEARAVGTPVIVSDIPELKEAADGQGRVVVPDLGGIENALKQMPVVSVEDRQRAYGEIFTWAKSAQRMVGMLLPA</sequence>
<organism evidence="4 5">
    <name type="scientific">Pseudomonas turukhanskensis</name>
    <dbReference type="NCBI Taxonomy" id="1806536"/>
    <lineage>
        <taxon>Bacteria</taxon>
        <taxon>Pseudomonadati</taxon>
        <taxon>Pseudomonadota</taxon>
        <taxon>Gammaproteobacteria</taxon>
        <taxon>Pseudomonadales</taxon>
        <taxon>Pseudomonadaceae</taxon>
        <taxon>Pseudomonas</taxon>
    </lineage>
</organism>
<name>A0A9W6NET5_9PSED</name>
<dbReference type="PANTHER" id="PTHR46401">
    <property type="entry name" value="GLYCOSYLTRANSFERASE WBBK-RELATED"/>
    <property type="match status" value="1"/>
</dbReference>
<dbReference type="EMBL" id="BSFN01000002">
    <property type="protein sequence ID" value="GLK88107.1"/>
    <property type="molecule type" value="Genomic_DNA"/>
</dbReference>
<keyword evidence="5" id="KW-1185">Reference proteome</keyword>
<keyword evidence="1 4" id="KW-0808">Transferase</keyword>
<reference evidence="4" key="1">
    <citation type="journal article" date="2014" name="Int. J. Syst. Evol. Microbiol.">
        <title>Complete genome sequence of Corynebacterium casei LMG S-19264T (=DSM 44701T), isolated from a smear-ripened cheese.</title>
        <authorList>
            <consortium name="US DOE Joint Genome Institute (JGI-PGF)"/>
            <person name="Walter F."/>
            <person name="Albersmeier A."/>
            <person name="Kalinowski J."/>
            <person name="Ruckert C."/>
        </authorList>
    </citation>
    <scope>NUCLEOTIDE SEQUENCE</scope>
    <source>
        <strain evidence="4">VKM B-2935</strain>
    </source>
</reference>
<reference evidence="4" key="2">
    <citation type="submission" date="2023-01" db="EMBL/GenBank/DDBJ databases">
        <authorList>
            <person name="Sun Q."/>
            <person name="Evtushenko L."/>
        </authorList>
    </citation>
    <scope>NUCLEOTIDE SEQUENCE</scope>
    <source>
        <strain evidence="4">VKM B-2935</strain>
    </source>
</reference>
<dbReference type="SUPFAM" id="SSF53756">
    <property type="entry name" value="UDP-Glycosyltransferase/glycogen phosphorylase"/>
    <property type="match status" value="1"/>
</dbReference>
<dbReference type="PANTHER" id="PTHR46401:SF2">
    <property type="entry name" value="GLYCOSYLTRANSFERASE WBBK-RELATED"/>
    <property type="match status" value="1"/>
</dbReference>
<evidence type="ECO:0000259" key="2">
    <source>
        <dbReference type="Pfam" id="PF00534"/>
    </source>
</evidence>
<evidence type="ECO:0000313" key="5">
    <source>
        <dbReference type="Proteomes" id="UP001143328"/>
    </source>
</evidence>
<dbReference type="InterPro" id="IPR001296">
    <property type="entry name" value="Glyco_trans_1"/>
</dbReference>
<dbReference type="Pfam" id="PF00534">
    <property type="entry name" value="Glycos_transf_1"/>
    <property type="match status" value="1"/>
</dbReference>
<comment type="caution">
    <text evidence="4">The sequence shown here is derived from an EMBL/GenBank/DDBJ whole genome shotgun (WGS) entry which is preliminary data.</text>
</comment>
<dbReference type="GO" id="GO:0016757">
    <property type="term" value="F:glycosyltransferase activity"/>
    <property type="evidence" value="ECO:0007669"/>
    <property type="project" value="TreeGrafter"/>
</dbReference>
<dbReference type="CDD" id="cd03809">
    <property type="entry name" value="GT4_MtfB-like"/>
    <property type="match status" value="1"/>
</dbReference>
<proteinExistence type="predicted"/>